<dbReference type="InterPro" id="IPR044862">
    <property type="entry name" value="Pro_4_hyd_alph_FE2OG_OXY"/>
</dbReference>
<reference evidence="8" key="1">
    <citation type="submission" date="2022-06" db="EMBL/GenBank/DDBJ databases">
        <title>Gracilimonas sp. CAU 1638 isolated from sea sediment.</title>
        <authorList>
            <person name="Kim W."/>
        </authorList>
    </citation>
    <scope>NUCLEOTIDE SEQUENCE</scope>
    <source>
        <strain evidence="8">CAU 1638</strain>
    </source>
</reference>
<name>A0A9X2L2Y7_9BACT</name>
<keyword evidence="4" id="KW-0223">Dioxygenase</keyword>
<dbReference type="AlphaFoldDB" id="A0A9X2L2Y7"/>
<dbReference type="PANTHER" id="PTHR12907">
    <property type="entry name" value="EGL NINE HOMOLOG-RELATED"/>
    <property type="match status" value="1"/>
</dbReference>
<comment type="cofactor">
    <cofactor evidence="1">
        <name>L-ascorbate</name>
        <dbReference type="ChEBI" id="CHEBI:38290"/>
    </cofactor>
</comment>
<organism evidence="8 9">
    <name type="scientific">Gracilimonas sediminicola</name>
    <dbReference type="NCBI Taxonomy" id="2952158"/>
    <lineage>
        <taxon>Bacteria</taxon>
        <taxon>Pseudomonadati</taxon>
        <taxon>Balneolota</taxon>
        <taxon>Balneolia</taxon>
        <taxon>Balneolales</taxon>
        <taxon>Balneolaceae</taxon>
        <taxon>Gracilimonas</taxon>
    </lineage>
</organism>
<dbReference type="EMBL" id="JANDBC010000001">
    <property type="protein sequence ID" value="MCP9291294.1"/>
    <property type="molecule type" value="Genomic_DNA"/>
</dbReference>
<keyword evidence="5" id="KW-0560">Oxidoreductase</keyword>
<accession>A0A9X2L2Y7</accession>
<dbReference type="PROSITE" id="PS51471">
    <property type="entry name" value="FE2OG_OXY"/>
    <property type="match status" value="1"/>
</dbReference>
<dbReference type="InterPro" id="IPR006620">
    <property type="entry name" value="Pro_4_hyd_alph"/>
</dbReference>
<comment type="caution">
    <text evidence="8">The sequence shown here is derived from an EMBL/GenBank/DDBJ whole genome shotgun (WGS) entry which is preliminary data.</text>
</comment>
<dbReference type="Pfam" id="PF13640">
    <property type="entry name" value="2OG-FeII_Oxy_3"/>
    <property type="match status" value="1"/>
</dbReference>
<evidence type="ECO:0000313" key="9">
    <source>
        <dbReference type="Proteomes" id="UP001139125"/>
    </source>
</evidence>
<keyword evidence="2" id="KW-0479">Metal-binding</keyword>
<dbReference type="Gene3D" id="2.60.120.620">
    <property type="entry name" value="q2cbj1_9rhob like domain"/>
    <property type="match status" value="1"/>
</dbReference>
<dbReference type="GO" id="GO:0008198">
    <property type="term" value="F:ferrous iron binding"/>
    <property type="evidence" value="ECO:0007669"/>
    <property type="project" value="TreeGrafter"/>
</dbReference>
<keyword evidence="3" id="KW-0847">Vitamin C</keyword>
<evidence type="ECO:0000256" key="4">
    <source>
        <dbReference type="ARBA" id="ARBA00022964"/>
    </source>
</evidence>
<gene>
    <name evidence="8" type="ORF">NM125_06840</name>
</gene>
<proteinExistence type="predicted"/>
<dbReference type="PANTHER" id="PTHR12907:SF26">
    <property type="entry name" value="HIF PROLYL HYDROXYLASE, ISOFORM C"/>
    <property type="match status" value="1"/>
</dbReference>
<dbReference type="GO" id="GO:0031418">
    <property type="term" value="F:L-ascorbic acid binding"/>
    <property type="evidence" value="ECO:0007669"/>
    <property type="project" value="UniProtKB-KW"/>
</dbReference>
<keyword evidence="6" id="KW-0408">Iron</keyword>
<evidence type="ECO:0000256" key="2">
    <source>
        <dbReference type="ARBA" id="ARBA00022723"/>
    </source>
</evidence>
<evidence type="ECO:0000256" key="1">
    <source>
        <dbReference type="ARBA" id="ARBA00001961"/>
    </source>
</evidence>
<dbReference type="RefSeq" id="WP_255134106.1">
    <property type="nucleotide sequence ID" value="NZ_JANDBC010000001.1"/>
</dbReference>
<protein>
    <submittedName>
        <fullName evidence="8">2OG-Fe(II) oxygenase</fullName>
    </submittedName>
</protein>
<keyword evidence="9" id="KW-1185">Reference proteome</keyword>
<evidence type="ECO:0000313" key="8">
    <source>
        <dbReference type="EMBL" id="MCP9291294.1"/>
    </source>
</evidence>
<feature type="domain" description="Fe2OG dioxygenase" evidence="7">
    <location>
        <begin position="99"/>
        <end position="198"/>
    </location>
</feature>
<dbReference type="InterPro" id="IPR051559">
    <property type="entry name" value="HIF_prolyl_hydroxylases"/>
</dbReference>
<dbReference type="GO" id="GO:0071456">
    <property type="term" value="P:cellular response to hypoxia"/>
    <property type="evidence" value="ECO:0007669"/>
    <property type="project" value="TreeGrafter"/>
</dbReference>
<dbReference type="InterPro" id="IPR005123">
    <property type="entry name" value="Oxoglu/Fe-dep_dioxygenase_dom"/>
</dbReference>
<dbReference type="GO" id="GO:0031543">
    <property type="term" value="F:peptidyl-proline dioxygenase activity"/>
    <property type="evidence" value="ECO:0007669"/>
    <property type="project" value="TreeGrafter"/>
</dbReference>
<evidence type="ECO:0000256" key="5">
    <source>
        <dbReference type="ARBA" id="ARBA00023002"/>
    </source>
</evidence>
<dbReference type="Proteomes" id="UP001139125">
    <property type="component" value="Unassembled WGS sequence"/>
</dbReference>
<dbReference type="SMART" id="SM00702">
    <property type="entry name" value="P4Hc"/>
    <property type="match status" value="1"/>
</dbReference>
<evidence type="ECO:0000259" key="7">
    <source>
        <dbReference type="PROSITE" id="PS51471"/>
    </source>
</evidence>
<sequence>MTFTEETWVSWMDRLAEQDYVIVDDFISDEFYDRIMAFFTEAEESDKLKKAGVGAKKDFQLKAEVRGDFIYWLDEERDEELSFFFDLKEELVQSLRRYCYLSLSGSEFHIAKYPAGTHYHRHLDQFNERANRQITVLIYLNKDWKKGDGGELIIYKDGEEIMVEPLSKRLLLFKSDTIEHEVLTTNVPRYSLTGWLLHQPANVGYLLR</sequence>
<evidence type="ECO:0000256" key="3">
    <source>
        <dbReference type="ARBA" id="ARBA00022896"/>
    </source>
</evidence>
<evidence type="ECO:0000256" key="6">
    <source>
        <dbReference type="ARBA" id="ARBA00023004"/>
    </source>
</evidence>